<dbReference type="SUPFAM" id="SSF53335">
    <property type="entry name" value="S-adenosyl-L-methionine-dependent methyltransferases"/>
    <property type="match status" value="1"/>
</dbReference>
<dbReference type="AlphaFoldDB" id="K2AWY4"/>
<dbReference type="InterPro" id="IPR029063">
    <property type="entry name" value="SAM-dependent_MTases_sf"/>
</dbReference>
<keyword evidence="1" id="KW-0489">Methyltransferase</keyword>
<name>K2AWY4_9BACT</name>
<dbReference type="Pfam" id="PF13489">
    <property type="entry name" value="Methyltransf_23"/>
    <property type="match status" value="1"/>
</dbReference>
<sequence>MTIDYNKWWKRENQSNSHEYHPSVRFRNYLILNTLNNIKFNNILDVWCWDWKLLKLIWDNFSNIKLSWIDIADIRIWLNKQKNNEIDFFVWDIWWEKLELNNKFDLVICSEVIEHIENWQNVIKNLCKLSDVYIILTTQSWKRYKSDINIWHLKHFELDELGNEFNKYWFKIIQSYKRWRPFYDLQKWLYEKIENKAESIKTWELNLISKLLFNITYYLFLLSIKSKVLWPQIFMLLKKK</sequence>
<dbReference type="EMBL" id="AMFJ01021646">
    <property type="protein sequence ID" value="EKD66186.1"/>
    <property type="molecule type" value="Genomic_DNA"/>
</dbReference>
<comment type="caution">
    <text evidence="1">The sequence shown here is derived from an EMBL/GenBank/DDBJ whole genome shotgun (WGS) entry which is preliminary data.</text>
</comment>
<dbReference type="Gene3D" id="3.40.50.150">
    <property type="entry name" value="Vaccinia Virus protein VP39"/>
    <property type="match status" value="1"/>
</dbReference>
<gene>
    <name evidence="1" type="ORF">ACD_49C00060G0028</name>
</gene>
<accession>K2AWY4</accession>
<evidence type="ECO:0000313" key="1">
    <source>
        <dbReference type="EMBL" id="EKD66186.1"/>
    </source>
</evidence>
<keyword evidence="1" id="KW-0808">Transferase</keyword>
<organism evidence="1">
    <name type="scientific">uncultured bacterium</name>
    <name type="common">gcode 4</name>
    <dbReference type="NCBI Taxonomy" id="1234023"/>
    <lineage>
        <taxon>Bacteria</taxon>
        <taxon>environmental samples</taxon>
    </lineage>
</organism>
<reference evidence="1" key="1">
    <citation type="journal article" date="2012" name="Science">
        <title>Fermentation, hydrogen, and sulfur metabolism in multiple uncultivated bacterial phyla.</title>
        <authorList>
            <person name="Wrighton K.C."/>
            <person name="Thomas B.C."/>
            <person name="Sharon I."/>
            <person name="Miller C.S."/>
            <person name="Castelle C.J."/>
            <person name="VerBerkmoes N.C."/>
            <person name="Wilkins M.J."/>
            <person name="Hettich R.L."/>
            <person name="Lipton M.S."/>
            <person name="Williams K.H."/>
            <person name="Long P.E."/>
            <person name="Banfield J.F."/>
        </authorList>
    </citation>
    <scope>NUCLEOTIDE SEQUENCE [LARGE SCALE GENOMIC DNA]</scope>
</reference>
<proteinExistence type="predicted"/>
<dbReference type="GO" id="GO:0032259">
    <property type="term" value="P:methylation"/>
    <property type="evidence" value="ECO:0007669"/>
    <property type="project" value="UniProtKB-KW"/>
</dbReference>
<dbReference type="GO" id="GO:0008168">
    <property type="term" value="F:methyltransferase activity"/>
    <property type="evidence" value="ECO:0007669"/>
    <property type="project" value="UniProtKB-KW"/>
</dbReference>
<protein>
    <submittedName>
        <fullName evidence="1">Methyltransferase</fullName>
    </submittedName>
</protein>